<evidence type="ECO:0000313" key="4">
    <source>
        <dbReference type="Proteomes" id="UP000800035"/>
    </source>
</evidence>
<evidence type="ECO:0000256" key="1">
    <source>
        <dbReference type="SAM" id="Coils"/>
    </source>
</evidence>
<keyword evidence="1" id="KW-0175">Coiled coil</keyword>
<sequence>MTSIPPIVIPQVMRDVSELKIAELNRAKALFKHRYALQGSDNAVVTQGGDADVFNRLNNLLERIKELDPYLERDEDLPMLTRLVEQAKNDRSISAAKLTRLESELKEKVEKHANRLEVSSLHVELLKEVLDTERNENDDVVERKMGNIALEDEFEMVEDELESVFERFEKNTFANKDVDEERIEKYLESLFDKEAAQDQLKEIRSAISDYGDEVLQSCEEVDDELVIWCIEDLLNNDLLSDEKKKALQTYLHSPLAIKELKSTLNMKSVRHWNFHDVEKGLPVSARQNAEGKYNIVIDEDIIDTLFLHSLAVGWSSKLKDVLKEAVSYKGVWPGNNLLSIEELEEREYWLQATRYKPYGCGAAMPPPPPPPMGPPGTPGVVNVYPTPPPHSQRRRAGGPPPPMPMPMHVPPPPAPQVYPPRPGKITQKKKAPMGKYVRRNALPMPGTPNLNDERYRNYTRSFFLARLPMQVGCAPEVVDEKKTQALLLKTLATEAKLRLALDGTVGSVTAKFEAFAEALPHQTILTVLKFIGMPKQWLDVFTRFLKAPLNMGPVVRGTDDQILTRTCGVPVNHGFEVFFTEAVLFFLDLAVHQKTNAYMYRLRNKCYFVGKQEQVAPVTEAAQDFATAMGVDITTKNLHDEPIGFVNLHANADVVNLTLDFTAITAYANLVKKQLASCSTTISWIRVWNNTIGTYAAHLFGPLANVMGKSHLDTVTQAYNHMYSIIFPPLSNPTTHITHLLTTHLKYPTTNPPISLEALLHLPSAYGGLGLKTPYTTLTLAHNLPPSPTSHLESFKTQEEKYYLRAKARFERMTPQAQQEKLSNLFNNDTTRQTASLGPTTDPSLFPSLSHIARHRERSCYPYLPYPSFPEPSTPIPIPDLIDAYTQLLCEPRDDIVASDRVHDEVARLAGRGGGSEGRTKRFWQLSGEERWAIVMYADECFEGCGGLEVWLGESVPREVFGVVRGEDREGEGEGSEYFSSED</sequence>
<feature type="compositionally biased region" description="Pro residues" evidence="2">
    <location>
        <begin position="398"/>
        <end position="408"/>
    </location>
</feature>
<feature type="coiled-coil region" evidence="1">
    <location>
        <begin position="84"/>
        <end position="167"/>
    </location>
</feature>
<protein>
    <submittedName>
        <fullName evidence="3">Uncharacterized protein</fullName>
    </submittedName>
</protein>
<accession>A0A6A5U7E2</accession>
<gene>
    <name evidence="3" type="ORF">CC80DRAFT_535009</name>
</gene>
<dbReference type="PANTHER" id="PTHR37015">
    <property type="entry name" value="REVERSE TRANSCRIPTASE DOMAIN-CONTAINING PROTEIN"/>
    <property type="match status" value="1"/>
</dbReference>
<name>A0A6A5U7E2_9PLEO</name>
<dbReference type="OrthoDB" id="74545at2759"/>
<reference evidence="3" key="1">
    <citation type="journal article" date="2020" name="Stud. Mycol.">
        <title>101 Dothideomycetes genomes: a test case for predicting lifestyles and emergence of pathogens.</title>
        <authorList>
            <person name="Haridas S."/>
            <person name="Albert R."/>
            <person name="Binder M."/>
            <person name="Bloem J."/>
            <person name="Labutti K."/>
            <person name="Salamov A."/>
            <person name="Andreopoulos B."/>
            <person name="Baker S."/>
            <person name="Barry K."/>
            <person name="Bills G."/>
            <person name="Bluhm B."/>
            <person name="Cannon C."/>
            <person name="Castanera R."/>
            <person name="Culley D."/>
            <person name="Daum C."/>
            <person name="Ezra D."/>
            <person name="Gonzalez J."/>
            <person name="Henrissat B."/>
            <person name="Kuo A."/>
            <person name="Liang C."/>
            <person name="Lipzen A."/>
            <person name="Lutzoni F."/>
            <person name="Magnuson J."/>
            <person name="Mondo S."/>
            <person name="Nolan M."/>
            <person name="Ohm R."/>
            <person name="Pangilinan J."/>
            <person name="Park H.-J."/>
            <person name="Ramirez L."/>
            <person name="Alfaro M."/>
            <person name="Sun H."/>
            <person name="Tritt A."/>
            <person name="Yoshinaga Y."/>
            <person name="Zwiers L.-H."/>
            <person name="Turgeon B."/>
            <person name="Goodwin S."/>
            <person name="Spatafora J."/>
            <person name="Crous P."/>
            <person name="Grigoriev I."/>
        </authorList>
    </citation>
    <scope>NUCLEOTIDE SEQUENCE</scope>
    <source>
        <strain evidence="3">CBS 675.92</strain>
    </source>
</reference>
<dbReference type="EMBL" id="ML976990">
    <property type="protein sequence ID" value="KAF1957047.1"/>
    <property type="molecule type" value="Genomic_DNA"/>
</dbReference>
<proteinExistence type="predicted"/>
<evidence type="ECO:0000256" key="2">
    <source>
        <dbReference type="SAM" id="MobiDB-lite"/>
    </source>
</evidence>
<evidence type="ECO:0000313" key="3">
    <source>
        <dbReference type="EMBL" id="KAF1957047.1"/>
    </source>
</evidence>
<organism evidence="3 4">
    <name type="scientific">Byssothecium circinans</name>
    <dbReference type="NCBI Taxonomy" id="147558"/>
    <lineage>
        <taxon>Eukaryota</taxon>
        <taxon>Fungi</taxon>
        <taxon>Dikarya</taxon>
        <taxon>Ascomycota</taxon>
        <taxon>Pezizomycotina</taxon>
        <taxon>Dothideomycetes</taxon>
        <taxon>Pleosporomycetidae</taxon>
        <taxon>Pleosporales</taxon>
        <taxon>Massarineae</taxon>
        <taxon>Massarinaceae</taxon>
        <taxon>Byssothecium</taxon>
    </lineage>
</organism>
<keyword evidence="4" id="KW-1185">Reference proteome</keyword>
<dbReference type="Proteomes" id="UP000800035">
    <property type="component" value="Unassembled WGS sequence"/>
</dbReference>
<dbReference type="PANTHER" id="PTHR37015:SF2">
    <property type="entry name" value="REVERSE TRANSCRIPTASE DOMAIN-CONTAINING PROTEIN"/>
    <property type="match status" value="1"/>
</dbReference>
<feature type="region of interest" description="Disordered" evidence="2">
    <location>
        <begin position="386"/>
        <end position="408"/>
    </location>
</feature>
<dbReference type="AlphaFoldDB" id="A0A6A5U7E2"/>